<dbReference type="PROSITE" id="PS51061">
    <property type="entry name" value="R3H"/>
    <property type="match status" value="1"/>
</dbReference>
<dbReference type="OrthoDB" id="9794483at2"/>
<dbReference type="Gene3D" id="3.30.30.80">
    <property type="entry name" value="probable RNA-binding protein from clostridium symbiosum atcc 14940"/>
    <property type="match status" value="1"/>
</dbReference>
<keyword evidence="10" id="KW-1185">Reference proteome</keyword>
<keyword evidence="3 6" id="KW-0133">Cell shape</keyword>
<comment type="domain">
    <text evidence="6">Has an N-terminal Jag-N domain and 2 RNA-binding domains (KH and R3H).</text>
</comment>
<keyword evidence="2 6" id="KW-0694">RNA-binding</keyword>
<dbReference type="PANTHER" id="PTHR35800">
    <property type="entry name" value="PROTEIN JAG"/>
    <property type="match status" value="1"/>
</dbReference>
<dbReference type="STRING" id="520767.ATZ99_05290"/>
<dbReference type="RefSeq" id="WP_068747702.1">
    <property type="nucleotide sequence ID" value="NZ_LOHZ01000022.1"/>
</dbReference>
<evidence type="ECO:0000259" key="8">
    <source>
        <dbReference type="PROSITE" id="PS51061"/>
    </source>
</evidence>
<organism evidence="9 10">
    <name type="scientific">Thermovenabulum gondwanense</name>
    <dbReference type="NCBI Taxonomy" id="520767"/>
    <lineage>
        <taxon>Bacteria</taxon>
        <taxon>Bacillati</taxon>
        <taxon>Bacillota</taxon>
        <taxon>Clostridia</taxon>
        <taxon>Thermosediminibacterales</taxon>
        <taxon>Thermosediminibacteraceae</taxon>
        <taxon>Thermovenabulum</taxon>
    </lineage>
</organism>
<dbReference type="InterPro" id="IPR015946">
    <property type="entry name" value="KH_dom-like_a/b"/>
</dbReference>
<proteinExistence type="inferred from homology"/>
<comment type="function">
    <text evidence="6">A probable RNA chaperone. Forms a complex with KhpA which binds to cellular RNA and controls its expression. Plays a role in peptidoglycan (PG) homeostasis and cell length regulation.</text>
</comment>
<protein>
    <recommendedName>
        <fullName evidence="6">RNA-binding protein KhpB</fullName>
    </recommendedName>
    <alternativeName>
        <fullName evidence="6">RNA-binding protein EloR</fullName>
    </alternativeName>
</protein>
<dbReference type="HAMAP" id="MF_00867">
    <property type="entry name" value="KhpB"/>
    <property type="match status" value="1"/>
</dbReference>
<feature type="domain" description="R3H" evidence="8">
    <location>
        <begin position="139"/>
        <end position="204"/>
    </location>
</feature>
<keyword evidence="1 6" id="KW-0963">Cytoplasm</keyword>
<dbReference type="Proteomes" id="UP000075737">
    <property type="component" value="Unassembled WGS sequence"/>
</dbReference>
<dbReference type="GO" id="GO:0003723">
    <property type="term" value="F:RNA binding"/>
    <property type="evidence" value="ECO:0007669"/>
    <property type="project" value="UniProtKB-UniRule"/>
</dbReference>
<dbReference type="InterPro" id="IPR032782">
    <property type="entry name" value="KhpB_N"/>
</dbReference>
<dbReference type="InterPro" id="IPR036867">
    <property type="entry name" value="R3H_dom_sf"/>
</dbReference>
<evidence type="ECO:0000256" key="2">
    <source>
        <dbReference type="ARBA" id="ARBA00022884"/>
    </source>
</evidence>
<dbReference type="InterPro" id="IPR038008">
    <property type="entry name" value="Jag_KH"/>
</dbReference>
<dbReference type="AlphaFoldDB" id="A0A162MSQ3"/>
<keyword evidence="7" id="KW-0175">Coiled coil</keyword>
<evidence type="ECO:0000256" key="1">
    <source>
        <dbReference type="ARBA" id="ARBA00022490"/>
    </source>
</evidence>
<dbReference type="GO" id="GO:0005737">
    <property type="term" value="C:cytoplasm"/>
    <property type="evidence" value="ECO:0007669"/>
    <property type="project" value="UniProtKB-SubCell"/>
</dbReference>
<comment type="similarity">
    <text evidence="6">Belongs to the KhpB RNA-binding protein family.</text>
</comment>
<dbReference type="InterPro" id="IPR001374">
    <property type="entry name" value="R3H_dom"/>
</dbReference>
<gene>
    <name evidence="6" type="primary">khpB</name>
    <name evidence="6" type="synonym">eloR</name>
    <name evidence="9" type="ORF">ATZ99_05290</name>
</gene>
<dbReference type="SUPFAM" id="SSF82708">
    <property type="entry name" value="R3H domain"/>
    <property type="match status" value="1"/>
</dbReference>
<feature type="coiled-coil region" evidence="7">
    <location>
        <begin position="1"/>
        <end position="32"/>
    </location>
</feature>
<evidence type="ECO:0000313" key="9">
    <source>
        <dbReference type="EMBL" id="KYO67243.1"/>
    </source>
</evidence>
<keyword evidence="5 6" id="KW-0961">Cell wall biogenesis/degradation</keyword>
<dbReference type="Gene3D" id="3.30.300.20">
    <property type="match status" value="1"/>
</dbReference>
<dbReference type="InterPro" id="IPR039247">
    <property type="entry name" value="KhpB"/>
</dbReference>
<dbReference type="Pfam" id="PF13083">
    <property type="entry name" value="KH_KhpA-B"/>
    <property type="match status" value="1"/>
</dbReference>
<dbReference type="CDD" id="cd02414">
    <property type="entry name" value="KH-II_Jag"/>
    <property type="match status" value="1"/>
</dbReference>
<dbReference type="Gene3D" id="3.30.1370.50">
    <property type="entry name" value="R3H-like domain"/>
    <property type="match status" value="1"/>
</dbReference>
<name>A0A162MSQ3_9FIRM</name>
<dbReference type="InterPro" id="IPR038247">
    <property type="entry name" value="Jag_N_dom_sf"/>
</dbReference>
<keyword evidence="4 6" id="KW-0143">Chaperone</keyword>
<dbReference type="SMART" id="SM01245">
    <property type="entry name" value="Jag_N"/>
    <property type="match status" value="1"/>
</dbReference>
<evidence type="ECO:0000256" key="4">
    <source>
        <dbReference type="ARBA" id="ARBA00023186"/>
    </source>
</evidence>
<dbReference type="SMART" id="SM00393">
    <property type="entry name" value="R3H"/>
    <property type="match status" value="1"/>
</dbReference>
<dbReference type="Pfam" id="PF14804">
    <property type="entry name" value="Jag_N"/>
    <property type="match status" value="1"/>
</dbReference>
<comment type="subcellular location">
    <subcellularLocation>
        <location evidence="6">Cytoplasm</location>
    </subcellularLocation>
</comment>
<evidence type="ECO:0000256" key="5">
    <source>
        <dbReference type="ARBA" id="ARBA00023316"/>
    </source>
</evidence>
<dbReference type="GO" id="GO:0009252">
    <property type="term" value="P:peptidoglycan biosynthetic process"/>
    <property type="evidence" value="ECO:0007669"/>
    <property type="project" value="UniProtKB-UniRule"/>
</dbReference>
<reference evidence="9 10" key="1">
    <citation type="submission" date="2015-12" db="EMBL/GenBank/DDBJ databases">
        <title>Draft genome of Thermovenabulum gondwanense isolated from a red thermophilic microbial mat colonisisng an outflow channel of a bore well.</title>
        <authorList>
            <person name="Patel B.K."/>
        </authorList>
    </citation>
    <scope>NUCLEOTIDE SEQUENCE [LARGE SCALE GENOMIC DNA]</scope>
    <source>
        <strain evidence="9 10">R270</strain>
    </source>
</reference>
<dbReference type="InterPro" id="IPR034079">
    <property type="entry name" value="R3H_KhpB"/>
</dbReference>
<sequence>MKEIEKQGKSVEEAVESALKELDAKREEVEITVLEEGSRGLFGILSKQARVRVRLKERPEEKAVKFLKGLLIRLDLYAEMETEKIEDFFKINLKGRGLGVLIGKHGETLNSLQYLVNLVANKGWHEYIKIIIDVENYREKRERALVELAIKMAKRVRETKRSIKLEPMPPYERKIIHKTLQNDPRVKTHSEGEEPYRRVIISLK</sequence>
<comment type="subunit">
    <text evidence="6">Forms a complex with KhpA.</text>
</comment>
<dbReference type="CDD" id="cd02644">
    <property type="entry name" value="R3H_jag"/>
    <property type="match status" value="1"/>
</dbReference>
<evidence type="ECO:0000256" key="7">
    <source>
        <dbReference type="SAM" id="Coils"/>
    </source>
</evidence>
<accession>A0A162MSQ3</accession>
<dbReference type="GO" id="GO:0008360">
    <property type="term" value="P:regulation of cell shape"/>
    <property type="evidence" value="ECO:0007669"/>
    <property type="project" value="UniProtKB-KW"/>
</dbReference>
<dbReference type="GO" id="GO:0071555">
    <property type="term" value="P:cell wall organization"/>
    <property type="evidence" value="ECO:0007669"/>
    <property type="project" value="UniProtKB-KW"/>
</dbReference>
<evidence type="ECO:0000256" key="3">
    <source>
        <dbReference type="ARBA" id="ARBA00022960"/>
    </source>
</evidence>
<evidence type="ECO:0000313" key="10">
    <source>
        <dbReference type="Proteomes" id="UP000075737"/>
    </source>
</evidence>
<dbReference type="PANTHER" id="PTHR35800:SF1">
    <property type="entry name" value="RNA-BINDING PROTEIN KHPB"/>
    <property type="match status" value="1"/>
</dbReference>
<comment type="caution">
    <text evidence="9">The sequence shown here is derived from an EMBL/GenBank/DDBJ whole genome shotgun (WGS) entry which is preliminary data.</text>
</comment>
<dbReference type="PATRIC" id="fig|520767.4.peg.542"/>
<dbReference type="NCBIfam" id="NF041568">
    <property type="entry name" value="Jag_EloR"/>
    <property type="match status" value="1"/>
</dbReference>
<dbReference type="Pfam" id="PF01424">
    <property type="entry name" value="R3H"/>
    <property type="match status" value="1"/>
</dbReference>
<dbReference type="EMBL" id="LOHZ01000022">
    <property type="protein sequence ID" value="KYO67243.1"/>
    <property type="molecule type" value="Genomic_DNA"/>
</dbReference>
<evidence type="ECO:0000256" key="6">
    <source>
        <dbReference type="HAMAP-Rule" id="MF_00867"/>
    </source>
</evidence>
<comment type="caution">
    <text evidence="6">Lacks conserved residue(s) required for the propagation of feature annotation.</text>
</comment>